<keyword evidence="4" id="KW-1185">Reference proteome</keyword>
<dbReference type="Proteomes" id="UP001141806">
    <property type="component" value="Unassembled WGS sequence"/>
</dbReference>
<protein>
    <submittedName>
        <fullName evidence="3">Uncharacterized protein</fullName>
    </submittedName>
</protein>
<feature type="region of interest" description="Disordered" evidence="1">
    <location>
        <begin position="136"/>
        <end position="168"/>
    </location>
</feature>
<dbReference type="OrthoDB" id="1744115at2759"/>
<keyword evidence="2" id="KW-0732">Signal</keyword>
<dbReference type="Pfam" id="PF06697">
    <property type="entry name" value="DUF1191"/>
    <property type="match status" value="1"/>
</dbReference>
<evidence type="ECO:0000313" key="4">
    <source>
        <dbReference type="Proteomes" id="UP001141806"/>
    </source>
</evidence>
<dbReference type="PANTHER" id="PTHR33512:SF14">
    <property type="entry name" value="EXPRESSED PROTEIN"/>
    <property type="match status" value="1"/>
</dbReference>
<evidence type="ECO:0000313" key="3">
    <source>
        <dbReference type="EMBL" id="KAJ4963648.1"/>
    </source>
</evidence>
<feature type="signal peptide" evidence="2">
    <location>
        <begin position="1"/>
        <end position="21"/>
    </location>
</feature>
<evidence type="ECO:0000256" key="2">
    <source>
        <dbReference type="SAM" id="SignalP"/>
    </source>
</evidence>
<reference evidence="3" key="1">
    <citation type="journal article" date="2023" name="Plant J.">
        <title>The genome of the king protea, Protea cynaroides.</title>
        <authorList>
            <person name="Chang J."/>
            <person name="Duong T.A."/>
            <person name="Schoeman C."/>
            <person name="Ma X."/>
            <person name="Roodt D."/>
            <person name="Barker N."/>
            <person name="Li Z."/>
            <person name="Van de Peer Y."/>
            <person name="Mizrachi E."/>
        </authorList>
    </citation>
    <scope>NUCLEOTIDE SEQUENCE</scope>
    <source>
        <tissue evidence="3">Young leaves</tissue>
    </source>
</reference>
<dbReference type="AlphaFoldDB" id="A0A9Q0K6Q1"/>
<accession>A0A9Q0K6Q1</accession>
<evidence type="ECO:0000256" key="1">
    <source>
        <dbReference type="SAM" id="MobiDB-lite"/>
    </source>
</evidence>
<proteinExistence type="predicted"/>
<feature type="chain" id="PRO_5040370223" evidence="2">
    <location>
        <begin position="22"/>
        <end position="168"/>
    </location>
</feature>
<dbReference type="GO" id="GO:0016020">
    <property type="term" value="C:membrane"/>
    <property type="evidence" value="ECO:0007669"/>
    <property type="project" value="TreeGrafter"/>
</dbReference>
<comment type="caution">
    <text evidence="3">The sequence shown here is derived from an EMBL/GenBank/DDBJ whole genome shotgun (WGS) entry which is preliminary data.</text>
</comment>
<dbReference type="InterPro" id="IPR010605">
    <property type="entry name" value="DUF1191"/>
</dbReference>
<dbReference type="PANTHER" id="PTHR33512">
    <property type="entry name" value="PROTEIN, PUTATIVE (DUF1191)-RELATED"/>
    <property type="match status" value="1"/>
</dbReference>
<gene>
    <name evidence="3" type="ORF">NE237_023587</name>
</gene>
<name>A0A9Q0K6Q1_9MAGN</name>
<sequence length="168" mass="19048">MFLIFLLFLWILWSLDLELSSLELQATKQDRWMHFNKTMLSRLSFGHKPKAFIRPRIEIPNKGKVSSNLTGITIFAASGNLRSRGVKSYNEFKIPPGVVVRPYVERLVLVFLLESPTELGNKIYEMMAIAIGERWGRSDSEDAGTEESDTGSVETSEAEVVEPLELRA</sequence>
<organism evidence="3 4">
    <name type="scientific">Protea cynaroides</name>
    <dbReference type="NCBI Taxonomy" id="273540"/>
    <lineage>
        <taxon>Eukaryota</taxon>
        <taxon>Viridiplantae</taxon>
        <taxon>Streptophyta</taxon>
        <taxon>Embryophyta</taxon>
        <taxon>Tracheophyta</taxon>
        <taxon>Spermatophyta</taxon>
        <taxon>Magnoliopsida</taxon>
        <taxon>Proteales</taxon>
        <taxon>Proteaceae</taxon>
        <taxon>Protea</taxon>
    </lineage>
</organism>
<dbReference type="EMBL" id="JAMYWD010000008">
    <property type="protein sequence ID" value="KAJ4963648.1"/>
    <property type="molecule type" value="Genomic_DNA"/>
</dbReference>